<evidence type="ECO:0000313" key="1">
    <source>
        <dbReference type="EMBL" id="MET4757625.1"/>
    </source>
</evidence>
<keyword evidence="2" id="KW-1185">Reference proteome</keyword>
<organism evidence="1 2">
    <name type="scientific">Endozoicomonas lisbonensis</name>
    <dbReference type="NCBI Taxonomy" id="3120522"/>
    <lineage>
        <taxon>Bacteria</taxon>
        <taxon>Pseudomonadati</taxon>
        <taxon>Pseudomonadota</taxon>
        <taxon>Gammaproteobacteria</taxon>
        <taxon>Oceanospirillales</taxon>
        <taxon>Endozoicomonadaceae</taxon>
        <taxon>Endozoicomonas</taxon>
    </lineage>
</organism>
<dbReference type="EMBL" id="JBEWTB010000002">
    <property type="protein sequence ID" value="MET4757625.1"/>
    <property type="molecule type" value="Genomic_DNA"/>
</dbReference>
<accession>A0ABV2SIN5</accession>
<proteinExistence type="predicted"/>
<evidence type="ECO:0000313" key="2">
    <source>
        <dbReference type="Proteomes" id="UP001549366"/>
    </source>
</evidence>
<gene>
    <name evidence="1" type="ORF">V5J35_002817</name>
</gene>
<dbReference type="Proteomes" id="UP001549366">
    <property type="component" value="Unassembled WGS sequence"/>
</dbReference>
<protein>
    <submittedName>
        <fullName evidence="1">Uncharacterized protein</fullName>
    </submittedName>
</protein>
<reference evidence="1 2" key="1">
    <citation type="submission" date="2024-06" db="EMBL/GenBank/DDBJ databases">
        <title>Genomic Encyclopedia of Type Strains, Phase V (KMG-V): Genome sequencing to study the core and pangenomes of soil and plant-associated prokaryotes.</title>
        <authorList>
            <person name="Whitman W."/>
        </authorList>
    </citation>
    <scope>NUCLEOTIDE SEQUENCE [LARGE SCALE GENOMIC DNA]</scope>
    <source>
        <strain evidence="1 2">NE40</strain>
    </source>
</reference>
<comment type="caution">
    <text evidence="1">The sequence shown here is derived from an EMBL/GenBank/DDBJ whole genome shotgun (WGS) entry which is preliminary data.</text>
</comment>
<sequence>MKYRNNYVVLSYDLGHQSGYRSDRYYLRVEYDF</sequence>
<name>A0ABV2SIN5_9GAMM</name>